<comment type="caution">
    <text evidence="1">The sequence shown here is derived from an EMBL/GenBank/DDBJ whole genome shotgun (WGS) entry which is preliminary data.</text>
</comment>
<evidence type="ECO:0000313" key="1">
    <source>
        <dbReference type="EMBL" id="GAA4192318.1"/>
    </source>
</evidence>
<reference evidence="2" key="1">
    <citation type="journal article" date="2019" name="Int. J. Syst. Evol. Microbiol.">
        <title>The Global Catalogue of Microorganisms (GCM) 10K type strain sequencing project: providing services to taxonomists for standard genome sequencing and annotation.</title>
        <authorList>
            <consortium name="The Broad Institute Genomics Platform"/>
            <consortium name="The Broad Institute Genome Sequencing Center for Infectious Disease"/>
            <person name="Wu L."/>
            <person name="Ma J."/>
        </authorList>
    </citation>
    <scope>NUCLEOTIDE SEQUENCE [LARGE SCALE GENOMIC DNA]</scope>
    <source>
        <strain evidence="2">JCM 17593</strain>
    </source>
</reference>
<name>A0ABP8AWX9_9MICO</name>
<keyword evidence="2" id="KW-1185">Reference proteome</keyword>
<proteinExistence type="predicted"/>
<dbReference type="Proteomes" id="UP001500213">
    <property type="component" value="Unassembled WGS sequence"/>
</dbReference>
<gene>
    <name evidence="1" type="primary">gtfB</name>
    <name evidence="1" type="ORF">GCM10022288_24350</name>
</gene>
<accession>A0ABP8AWX9</accession>
<sequence>MLGLFNDYDDATRELMHSLETAGVPLTPVVINYGGELADGALCPFVVYTGLELRGEPLFFNEVPIPPWCEIRQGSEVYGEVLRDDEVIGRINYEANTFRQVESVDWLLRDGSVGHTDRYDRYGNRYAVSYYADGVAHQTVYRGPGEWTIEVDHVVRSVVMRSAGRLLTFPSLTDFVSHFVDEQGLADDEVLINSLSYPLFVMRTRARRPNTTLFWQEPMPGDPPENMTTELQQPKALARIVFFDERLRRKVAAQYPETPVHLEYLSHLDQFAAHESFDPKRVFTLTNSDDLAGLPELLEAFPDLTFSVAALTLMSERLHELGRRHSNLVLTPSITHHRIRDELEKASVYLDINAGGHVLDVVKAAYYLDLVVMALAGRAKAPDFSLTFATPSELRARLDAATSSSEGRRAALAALHEQHGPLSSVDDYRRLLG</sequence>
<organism evidence="1 2">
    <name type="scientific">Gryllotalpicola kribbensis</name>
    <dbReference type="NCBI Taxonomy" id="993084"/>
    <lineage>
        <taxon>Bacteria</taxon>
        <taxon>Bacillati</taxon>
        <taxon>Actinomycetota</taxon>
        <taxon>Actinomycetes</taxon>
        <taxon>Micrococcales</taxon>
        <taxon>Microbacteriaceae</taxon>
        <taxon>Gryllotalpicola</taxon>
    </lineage>
</organism>
<evidence type="ECO:0000313" key="2">
    <source>
        <dbReference type="Proteomes" id="UP001500213"/>
    </source>
</evidence>
<dbReference type="RefSeq" id="WP_344777290.1">
    <property type="nucleotide sequence ID" value="NZ_BAABBX010000016.1"/>
</dbReference>
<protein>
    <submittedName>
        <fullName evidence="1">Accessory Sec system glycosylation chaperone GtfB</fullName>
    </submittedName>
</protein>
<dbReference type="EMBL" id="BAABBX010000016">
    <property type="protein sequence ID" value="GAA4192318.1"/>
    <property type="molecule type" value="Genomic_DNA"/>
</dbReference>